<dbReference type="Proteomes" id="UP001595851">
    <property type="component" value="Unassembled WGS sequence"/>
</dbReference>
<dbReference type="RefSeq" id="WP_379530074.1">
    <property type="nucleotide sequence ID" value="NZ_JBHSBI010000011.1"/>
</dbReference>
<proteinExistence type="predicted"/>
<reference evidence="2" key="1">
    <citation type="journal article" date="2019" name="Int. J. Syst. Evol. Microbiol.">
        <title>The Global Catalogue of Microorganisms (GCM) 10K type strain sequencing project: providing services to taxonomists for standard genome sequencing and annotation.</title>
        <authorList>
            <consortium name="The Broad Institute Genomics Platform"/>
            <consortium name="The Broad Institute Genome Sequencing Center for Infectious Disease"/>
            <person name="Wu L."/>
            <person name="Ma J."/>
        </authorList>
    </citation>
    <scope>NUCLEOTIDE SEQUENCE [LARGE SCALE GENOMIC DNA]</scope>
    <source>
        <strain evidence="2">TBRC 1276</strain>
    </source>
</reference>
<organism evidence="1 2">
    <name type="scientific">Nonomuraea purpurea</name>
    <dbReference type="NCBI Taxonomy" id="1849276"/>
    <lineage>
        <taxon>Bacteria</taxon>
        <taxon>Bacillati</taxon>
        <taxon>Actinomycetota</taxon>
        <taxon>Actinomycetes</taxon>
        <taxon>Streptosporangiales</taxon>
        <taxon>Streptosporangiaceae</taxon>
        <taxon>Nonomuraea</taxon>
    </lineage>
</organism>
<protein>
    <submittedName>
        <fullName evidence="1">Uncharacterized protein</fullName>
    </submittedName>
</protein>
<comment type="caution">
    <text evidence="1">The sequence shown here is derived from an EMBL/GenBank/DDBJ whole genome shotgun (WGS) entry which is preliminary data.</text>
</comment>
<dbReference type="EMBL" id="JBHSBI010000011">
    <property type="protein sequence ID" value="MFC4010050.1"/>
    <property type="molecule type" value="Genomic_DNA"/>
</dbReference>
<keyword evidence="2" id="KW-1185">Reference proteome</keyword>
<evidence type="ECO:0000313" key="2">
    <source>
        <dbReference type="Proteomes" id="UP001595851"/>
    </source>
</evidence>
<evidence type="ECO:0000313" key="1">
    <source>
        <dbReference type="EMBL" id="MFC4010050.1"/>
    </source>
</evidence>
<gene>
    <name evidence="1" type="ORF">ACFOY2_22675</name>
</gene>
<accession>A0ABV8GAM4</accession>
<sequence length="53" mass="5692">MKRLVQRTGERLVGMVLPKVEAGACVPEHGQCCKKGYRFSCTGGCNSVSSTCK</sequence>
<name>A0ABV8GAM4_9ACTN</name>